<evidence type="ECO:0000259" key="1">
    <source>
        <dbReference type="Pfam" id="PF10545"/>
    </source>
</evidence>
<reference evidence="2 3" key="1">
    <citation type="journal article" date="2024" name="BMC Genomics">
        <title>De novo assembly and annotation of Popillia japonica's genome with initial clues to its potential as an invasive pest.</title>
        <authorList>
            <person name="Cucini C."/>
            <person name="Boschi S."/>
            <person name="Funari R."/>
            <person name="Cardaioli E."/>
            <person name="Iannotti N."/>
            <person name="Marturano G."/>
            <person name="Paoli F."/>
            <person name="Bruttini M."/>
            <person name="Carapelli A."/>
            <person name="Frati F."/>
            <person name="Nardi F."/>
        </authorList>
    </citation>
    <scope>NUCLEOTIDE SEQUENCE [LARGE SCALE GENOMIC DNA]</scope>
    <source>
        <strain evidence="2">DMR45628</strain>
    </source>
</reference>
<name>A0AAW1LRS1_POPJA</name>
<dbReference type="EMBL" id="JASPKY010000113">
    <property type="protein sequence ID" value="KAK9736478.1"/>
    <property type="molecule type" value="Genomic_DNA"/>
</dbReference>
<dbReference type="AlphaFoldDB" id="A0AAW1LRS1"/>
<sequence>MSTLYKSISLNIMEPSRDREANFCKEKWTRIRDNYRKALKLRHAKIGKAATKIKPAKFEKELSFLIPYFFDLDTKQSSTSPPISSEGDIETSETSNNCIDIKPEILLLPKVDREISAIDKCISENRYKT</sequence>
<dbReference type="Pfam" id="PF10545">
    <property type="entry name" value="MADF_DNA_bdg"/>
    <property type="match status" value="1"/>
</dbReference>
<gene>
    <name evidence="2" type="ORF">QE152_g12460</name>
</gene>
<organism evidence="2 3">
    <name type="scientific">Popillia japonica</name>
    <name type="common">Japanese beetle</name>
    <dbReference type="NCBI Taxonomy" id="7064"/>
    <lineage>
        <taxon>Eukaryota</taxon>
        <taxon>Metazoa</taxon>
        <taxon>Ecdysozoa</taxon>
        <taxon>Arthropoda</taxon>
        <taxon>Hexapoda</taxon>
        <taxon>Insecta</taxon>
        <taxon>Pterygota</taxon>
        <taxon>Neoptera</taxon>
        <taxon>Endopterygota</taxon>
        <taxon>Coleoptera</taxon>
        <taxon>Polyphaga</taxon>
        <taxon>Scarabaeiformia</taxon>
        <taxon>Scarabaeidae</taxon>
        <taxon>Rutelinae</taxon>
        <taxon>Popillia</taxon>
    </lineage>
</organism>
<comment type="caution">
    <text evidence="2">The sequence shown here is derived from an EMBL/GenBank/DDBJ whole genome shotgun (WGS) entry which is preliminary data.</text>
</comment>
<evidence type="ECO:0000313" key="3">
    <source>
        <dbReference type="Proteomes" id="UP001458880"/>
    </source>
</evidence>
<accession>A0AAW1LRS1</accession>
<dbReference type="InterPro" id="IPR006578">
    <property type="entry name" value="MADF-dom"/>
</dbReference>
<protein>
    <submittedName>
        <fullName evidence="2">Alcohol dehydrogenase transcription factor Myb/SANT-like</fullName>
    </submittedName>
</protein>
<feature type="domain" description="MADF" evidence="1">
    <location>
        <begin position="5"/>
        <end position="65"/>
    </location>
</feature>
<dbReference type="Proteomes" id="UP001458880">
    <property type="component" value="Unassembled WGS sequence"/>
</dbReference>
<evidence type="ECO:0000313" key="2">
    <source>
        <dbReference type="EMBL" id="KAK9736478.1"/>
    </source>
</evidence>
<proteinExistence type="predicted"/>
<keyword evidence="3" id="KW-1185">Reference proteome</keyword>